<sequence>MSVSGPQSATCKRVRSFPATPLALSAPGETSGSGFTRNRGPRLSQRPSLSPDGDGRPPSSLERPDST</sequence>
<organism evidence="2 3">
    <name type="scientific">Pleurodeles waltl</name>
    <name type="common">Iberian ribbed newt</name>
    <dbReference type="NCBI Taxonomy" id="8319"/>
    <lineage>
        <taxon>Eukaryota</taxon>
        <taxon>Metazoa</taxon>
        <taxon>Chordata</taxon>
        <taxon>Craniata</taxon>
        <taxon>Vertebrata</taxon>
        <taxon>Euteleostomi</taxon>
        <taxon>Amphibia</taxon>
        <taxon>Batrachia</taxon>
        <taxon>Caudata</taxon>
        <taxon>Salamandroidea</taxon>
        <taxon>Salamandridae</taxon>
        <taxon>Pleurodelinae</taxon>
        <taxon>Pleurodeles</taxon>
    </lineage>
</organism>
<evidence type="ECO:0000256" key="1">
    <source>
        <dbReference type="SAM" id="MobiDB-lite"/>
    </source>
</evidence>
<dbReference type="AlphaFoldDB" id="A0AAV7NTF9"/>
<comment type="caution">
    <text evidence="2">The sequence shown here is derived from an EMBL/GenBank/DDBJ whole genome shotgun (WGS) entry which is preliminary data.</text>
</comment>
<evidence type="ECO:0000313" key="2">
    <source>
        <dbReference type="EMBL" id="KAJ1117919.1"/>
    </source>
</evidence>
<protein>
    <submittedName>
        <fullName evidence="2">Uncharacterized protein</fullName>
    </submittedName>
</protein>
<keyword evidence="3" id="KW-1185">Reference proteome</keyword>
<accession>A0AAV7NTF9</accession>
<proteinExistence type="predicted"/>
<feature type="compositionally biased region" description="Polar residues" evidence="1">
    <location>
        <begin position="1"/>
        <end position="10"/>
    </location>
</feature>
<evidence type="ECO:0000313" key="3">
    <source>
        <dbReference type="Proteomes" id="UP001066276"/>
    </source>
</evidence>
<feature type="region of interest" description="Disordered" evidence="1">
    <location>
        <begin position="1"/>
        <end position="67"/>
    </location>
</feature>
<gene>
    <name evidence="2" type="ORF">NDU88_006115</name>
</gene>
<name>A0AAV7NTF9_PLEWA</name>
<reference evidence="2" key="1">
    <citation type="journal article" date="2022" name="bioRxiv">
        <title>Sequencing and chromosome-scale assembly of the giantPleurodeles waltlgenome.</title>
        <authorList>
            <person name="Brown T."/>
            <person name="Elewa A."/>
            <person name="Iarovenko S."/>
            <person name="Subramanian E."/>
            <person name="Araus A.J."/>
            <person name="Petzold A."/>
            <person name="Susuki M."/>
            <person name="Suzuki K.-i.T."/>
            <person name="Hayashi T."/>
            <person name="Toyoda A."/>
            <person name="Oliveira C."/>
            <person name="Osipova E."/>
            <person name="Leigh N.D."/>
            <person name="Simon A."/>
            <person name="Yun M.H."/>
        </authorList>
    </citation>
    <scope>NUCLEOTIDE SEQUENCE</scope>
    <source>
        <strain evidence="2">20211129_DDA</strain>
        <tissue evidence="2">Liver</tissue>
    </source>
</reference>
<dbReference type="EMBL" id="JANPWB010000012">
    <property type="protein sequence ID" value="KAJ1117919.1"/>
    <property type="molecule type" value="Genomic_DNA"/>
</dbReference>
<dbReference type="Proteomes" id="UP001066276">
    <property type="component" value="Chromosome 8"/>
</dbReference>